<accession>A0A2T0T4K7</accession>
<dbReference type="PANTHER" id="PTHR10827:SF85">
    <property type="entry name" value="CALCIUM-BINDING PROTEIN"/>
    <property type="match status" value="1"/>
</dbReference>
<comment type="caution">
    <text evidence="2">The sequence shown here is derived from an EMBL/GenBank/DDBJ whole genome shotgun (WGS) entry which is preliminary data.</text>
</comment>
<dbReference type="RefSeq" id="WP_106189135.1">
    <property type="nucleotide sequence ID" value="NZ_PVTF01000006.1"/>
</dbReference>
<dbReference type="SMART" id="SM00054">
    <property type="entry name" value="EFh"/>
    <property type="match status" value="4"/>
</dbReference>
<dbReference type="PANTHER" id="PTHR10827">
    <property type="entry name" value="RETICULOCALBIN"/>
    <property type="match status" value="1"/>
</dbReference>
<dbReference type="Pfam" id="PF13499">
    <property type="entry name" value="EF-hand_7"/>
    <property type="match status" value="1"/>
</dbReference>
<evidence type="ECO:0000313" key="2">
    <source>
        <dbReference type="EMBL" id="PRY40606.1"/>
    </source>
</evidence>
<keyword evidence="3" id="KW-1185">Reference proteome</keyword>
<dbReference type="AlphaFoldDB" id="A0A2T0T4K7"/>
<proteinExistence type="predicted"/>
<feature type="domain" description="EF-hand" evidence="1">
    <location>
        <begin position="128"/>
        <end position="163"/>
    </location>
</feature>
<dbReference type="InterPro" id="IPR011992">
    <property type="entry name" value="EF-hand-dom_pair"/>
</dbReference>
<dbReference type="SUPFAM" id="SSF47473">
    <property type="entry name" value="EF-hand"/>
    <property type="match status" value="1"/>
</dbReference>
<evidence type="ECO:0000313" key="3">
    <source>
        <dbReference type="Proteomes" id="UP000239494"/>
    </source>
</evidence>
<protein>
    <submittedName>
        <fullName evidence="2">Ca2+-binding EF-hand superfamily protein</fullName>
    </submittedName>
</protein>
<feature type="domain" description="EF-hand" evidence="1">
    <location>
        <begin position="5"/>
        <end position="40"/>
    </location>
</feature>
<dbReference type="EMBL" id="PVTF01000006">
    <property type="protein sequence ID" value="PRY40606.1"/>
    <property type="molecule type" value="Genomic_DNA"/>
</dbReference>
<dbReference type="Gene3D" id="1.10.238.10">
    <property type="entry name" value="EF-hand"/>
    <property type="match status" value="1"/>
</dbReference>
<dbReference type="OrthoDB" id="7356823at2"/>
<dbReference type="PROSITE" id="PS00018">
    <property type="entry name" value="EF_HAND_1"/>
    <property type="match status" value="3"/>
</dbReference>
<organism evidence="2 3">
    <name type="scientific">Umezawaea tangerina</name>
    <dbReference type="NCBI Taxonomy" id="84725"/>
    <lineage>
        <taxon>Bacteria</taxon>
        <taxon>Bacillati</taxon>
        <taxon>Actinomycetota</taxon>
        <taxon>Actinomycetes</taxon>
        <taxon>Pseudonocardiales</taxon>
        <taxon>Pseudonocardiaceae</taxon>
        <taxon>Umezawaea</taxon>
    </lineage>
</organism>
<evidence type="ECO:0000259" key="1">
    <source>
        <dbReference type="PROSITE" id="PS50222"/>
    </source>
</evidence>
<sequence length="193" mass="21790">MASEFQRRKIALVFDAMDTDGDGFLTESDFAELTMRWTELRRAAPGTRDHARLSSIMMGWWHTLLEASDLDRDNKVTIEEVLYVVERLPTMLDVVTGTARAMFEAIDENADNEITAGEYRQLIEAWTGSRTETDEVFGRLDLDGDGRLTEDEFALLWAEFWAGDDPSAPGTWVFGDFDLPSADSMLPASLSRH</sequence>
<dbReference type="InterPro" id="IPR018247">
    <property type="entry name" value="EF_Hand_1_Ca_BS"/>
</dbReference>
<dbReference type="Pfam" id="PF13202">
    <property type="entry name" value="EF-hand_5"/>
    <property type="match status" value="1"/>
</dbReference>
<dbReference type="GO" id="GO:0005509">
    <property type="term" value="F:calcium ion binding"/>
    <property type="evidence" value="ECO:0007669"/>
    <property type="project" value="InterPro"/>
</dbReference>
<dbReference type="InterPro" id="IPR002048">
    <property type="entry name" value="EF_hand_dom"/>
</dbReference>
<reference evidence="2 3" key="1">
    <citation type="submission" date="2018-03" db="EMBL/GenBank/DDBJ databases">
        <title>Genomic Encyclopedia of Archaeal and Bacterial Type Strains, Phase II (KMG-II): from individual species to whole genera.</title>
        <authorList>
            <person name="Goeker M."/>
        </authorList>
    </citation>
    <scope>NUCLEOTIDE SEQUENCE [LARGE SCALE GENOMIC DNA]</scope>
    <source>
        <strain evidence="2 3">DSM 44720</strain>
    </source>
</reference>
<dbReference type="CDD" id="cd00051">
    <property type="entry name" value="EFh"/>
    <property type="match status" value="1"/>
</dbReference>
<name>A0A2T0T4K7_9PSEU</name>
<gene>
    <name evidence="2" type="ORF">CLV43_106347</name>
</gene>
<dbReference type="PROSITE" id="PS50222">
    <property type="entry name" value="EF_HAND_2"/>
    <property type="match status" value="2"/>
</dbReference>
<dbReference type="Proteomes" id="UP000239494">
    <property type="component" value="Unassembled WGS sequence"/>
</dbReference>